<comment type="caution">
    <text evidence="4">The sequence shown here is derived from an EMBL/GenBank/DDBJ whole genome shotgun (WGS) entry which is preliminary data.</text>
</comment>
<dbReference type="EMBL" id="CM029053">
    <property type="protein sequence ID" value="KAG2549001.1"/>
    <property type="molecule type" value="Genomic_DNA"/>
</dbReference>
<evidence type="ECO:0000256" key="1">
    <source>
        <dbReference type="SAM" id="MobiDB-lite"/>
    </source>
</evidence>
<feature type="chain" id="PRO_5035867730" description="EGF-like domain-containing protein" evidence="2">
    <location>
        <begin position="24"/>
        <end position="215"/>
    </location>
</feature>
<evidence type="ECO:0000313" key="4">
    <source>
        <dbReference type="EMBL" id="KAG2549001.1"/>
    </source>
</evidence>
<evidence type="ECO:0000313" key="5">
    <source>
        <dbReference type="Proteomes" id="UP000823388"/>
    </source>
</evidence>
<dbReference type="AlphaFoldDB" id="A0A8T0NG57"/>
<feature type="compositionally biased region" description="Pro residues" evidence="1">
    <location>
        <begin position="166"/>
        <end position="180"/>
    </location>
</feature>
<keyword evidence="2" id="KW-0732">Signal</keyword>
<keyword evidence="5" id="KW-1185">Reference proteome</keyword>
<reference evidence="4" key="1">
    <citation type="submission" date="2020-05" db="EMBL/GenBank/DDBJ databases">
        <title>WGS assembly of Panicum virgatum.</title>
        <authorList>
            <person name="Lovell J.T."/>
            <person name="Jenkins J."/>
            <person name="Shu S."/>
            <person name="Juenger T.E."/>
            <person name="Schmutz J."/>
        </authorList>
    </citation>
    <scope>NUCLEOTIDE SEQUENCE</scope>
    <source>
        <strain evidence="4">AP13</strain>
    </source>
</reference>
<dbReference type="PANTHER" id="PTHR33881:SF19">
    <property type="entry name" value="OS10G0419700 PROTEIN"/>
    <property type="match status" value="1"/>
</dbReference>
<evidence type="ECO:0000256" key="2">
    <source>
        <dbReference type="SAM" id="SignalP"/>
    </source>
</evidence>
<feature type="domain" description="EGF-like" evidence="3">
    <location>
        <begin position="109"/>
        <end position="148"/>
    </location>
</feature>
<feature type="domain" description="EGF-like" evidence="3">
    <location>
        <begin position="33"/>
        <end position="84"/>
    </location>
</feature>
<dbReference type="InterPro" id="IPR000742">
    <property type="entry name" value="EGF"/>
</dbReference>
<sequence>MVPVPVGVPAAVAAMVLAGLACAEVAGGGGQTICDTAKCGKGSCNEMPGWPLPLFTTSYNCTCDPGWSQPRLFNLTPLPFAPCIVPDCPFDPACYNISLVPRGIPFTDPCVAINCGAGECKRGEGLSYTCECQEGYVNFLNLTAFPCVKNSGAFGVDCSKLGVAPPPAPTPSTAPPPLPPGNHDSSAPPTGPKGNDAQLRLDFTGRLIYLQIRPR</sequence>
<gene>
    <name evidence="4" type="ORF">PVAP13_9KG196300</name>
</gene>
<protein>
    <recommendedName>
        <fullName evidence="3">EGF-like domain-containing protein</fullName>
    </recommendedName>
</protein>
<feature type="signal peptide" evidence="2">
    <location>
        <begin position="1"/>
        <end position="23"/>
    </location>
</feature>
<organism evidence="4 5">
    <name type="scientific">Panicum virgatum</name>
    <name type="common">Blackwell switchgrass</name>
    <dbReference type="NCBI Taxonomy" id="38727"/>
    <lineage>
        <taxon>Eukaryota</taxon>
        <taxon>Viridiplantae</taxon>
        <taxon>Streptophyta</taxon>
        <taxon>Embryophyta</taxon>
        <taxon>Tracheophyta</taxon>
        <taxon>Spermatophyta</taxon>
        <taxon>Magnoliopsida</taxon>
        <taxon>Liliopsida</taxon>
        <taxon>Poales</taxon>
        <taxon>Poaceae</taxon>
        <taxon>PACMAD clade</taxon>
        <taxon>Panicoideae</taxon>
        <taxon>Panicodae</taxon>
        <taxon>Paniceae</taxon>
        <taxon>Panicinae</taxon>
        <taxon>Panicum</taxon>
        <taxon>Panicum sect. Hiantes</taxon>
    </lineage>
</organism>
<dbReference type="PANTHER" id="PTHR33881">
    <property type="entry name" value="NEUROGENIC LOCUS NOTCH-LIKE PROTEIN"/>
    <property type="match status" value="1"/>
</dbReference>
<evidence type="ECO:0000259" key="3">
    <source>
        <dbReference type="SMART" id="SM00181"/>
    </source>
</evidence>
<name>A0A8T0NG57_PANVG</name>
<feature type="region of interest" description="Disordered" evidence="1">
    <location>
        <begin position="166"/>
        <end position="198"/>
    </location>
</feature>
<proteinExistence type="predicted"/>
<dbReference type="SMART" id="SM00181">
    <property type="entry name" value="EGF"/>
    <property type="match status" value="2"/>
</dbReference>
<dbReference type="Proteomes" id="UP000823388">
    <property type="component" value="Chromosome 9K"/>
</dbReference>
<accession>A0A8T0NG57</accession>